<dbReference type="InterPro" id="IPR003938">
    <property type="entry name" value="K_chnl_volt-dep_EAG/ELK/ERG"/>
</dbReference>
<evidence type="ECO:0000259" key="14">
    <source>
        <dbReference type="PROSITE" id="PS50042"/>
    </source>
</evidence>
<dbReference type="PANTHER" id="PTHR10217">
    <property type="entry name" value="VOLTAGE AND LIGAND GATED POTASSIUM CHANNEL"/>
    <property type="match status" value="1"/>
</dbReference>
<sequence length="446" mass="51168">MKIPILNPDSHSKIGWDILILILTIAITIIIPLIMVYHLPLSGFLLVFDILISLIFIADILIESHTAYSDQRELIRDKEKIMNRYMGMAFVTDLLAAFPFFMILSFFQNPLLLRIALLSNILRLLKLFRVKRTIGRIRNSKRLNPSFIRMSLLIFWILIAAHLISCAWMAIWEDPAALNPLNAESMYLRSFYWTVTTLTTIGYGDISPSTNLETIFVIIIELIGAGMYGFIIGNIANIIANIDIAKSQYQEKMEKVTTFLRYKNIPHDLKVKISDYYDYLWESRRGYDESSILQDLPKPLKTSVSLFLNRGIIQKVPIFKGANEEFIKEVILNLNPVVFTPGDYVVIKGEIGYEMYFISRGSVDVVSEDESIVYATLGAGSFFGEIALLLSAPRNATIKAKDYCDCYSLDKETFDQILVRFPEFAEKIREMAEKRRAETEEKQKKK</sequence>
<dbReference type="PRINTS" id="PR01463">
    <property type="entry name" value="EAGCHANLFMLY"/>
</dbReference>
<keyword evidence="11" id="KW-1071">Ligand-gated ion channel</keyword>
<keyword evidence="2" id="KW-0813">Transport</keyword>
<dbReference type="PROSITE" id="PS50042">
    <property type="entry name" value="CNMP_BINDING_3"/>
    <property type="match status" value="1"/>
</dbReference>
<keyword evidence="7" id="KW-0630">Potassium</keyword>
<dbReference type="InterPro" id="IPR005821">
    <property type="entry name" value="Ion_trans_dom"/>
</dbReference>
<evidence type="ECO:0000313" key="16">
    <source>
        <dbReference type="Proteomes" id="UP000324209"/>
    </source>
</evidence>
<dbReference type="CDD" id="cd00038">
    <property type="entry name" value="CAP_ED"/>
    <property type="match status" value="1"/>
</dbReference>
<feature type="transmembrane region" description="Helical" evidence="13">
    <location>
        <begin position="83"/>
        <end position="105"/>
    </location>
</feature>
<protein>
    <submittedName>
        <fullName evidence="15">Cyclic nucleotide-binding domain-containing protein</fullName>
    </submittedName>
</protein>
<evidence type="ECO:0000256" key="2">
    <source>
        <dbReference type="ARBA" id="ARBA00022448"/>
    </source>
</evidence>
<evidence type="ECO:0000256" key="12">
    <source>
        <dbReference type="ARBA" id="ARBA00023303"/>
    </source>
</evidence>
<dbReference type="FunFam" id="1.10.287.630:FF:000001">
    <property type="entry name" value="Cyclic nucleotide-gated channel alpha 3"/>
    <property type="match status" value="1"/>
</dbReference>
<feature type="transmembrane region" description="Helical" evidence="13">
    <location>
        <begin position="43"/>
        <end position="62"/>
    </location>
</feature>
<feature type="transmembrane region" description="Helical" evidence="13">
    <location>
        <begin position="111"/>
        <end position="129"/>
    </location>
</feature>
<dbReference type="RefSeq" id="WP_149487331.1">
    <property type="nucleotide sequence ID" value="NZ_CP036150.1"/>
</dbReference>
<dbReference type="Proteomes" id="UP000324209">
    <property type="component" value="Chromosome"/>
</dbReference>
<evidence type="ECO:0000256" key="10">
    <source>
        <dbReference type="ARBA" id="ARBA00023136"/>
    </source>
</evidence>
<dbReference type="InterPro" id="IPR014710">
    <property type="entry name" value="RmlC-like_jellyroll"/>
</dbReference>
<dbReference type="AlphaFoldDB" id="A0A5C1QRR9"/>
<keyword evidence="5" id="KW-0631">Potassium channel</keyword>
<keyword evidence="3" id="KW-0633">Potassium transport</keyword>
<evidence type="ECO:0000256" key="7">
    <source>
        <dbReference type="ARBA" id="ARBA00022958"/>
    </source>
</evidence>
<keyword evidence="6" id="KW-0851">Voltage-gated channel</keyword>
<keyword evidence="16" id="KW-1185">Reference proteome</keyword>
<dbReference type="KEGG" id="ock:EXM22_15180"/>
<name>A0A5C1QRR9_9SPIO</name>
<evidence type="ECO:0000256" key="11">
    <source>
        <dbReference type="ARBA" id="ARBA00023286"/>
    </source>
</evidence>
<dbReference type="OrthoDB" id="9799090at2"/>
<accession>A0A5C1QRR9</accession>
<proteinExistence type="predicted"/>
<dbReference type="PRINTS" id="PR00169">
    <property type="entry name" value="KCHANNEL"/>
</dbReference>
<evidence type="ECO:0000256" key="9">
    <source>
        <dbReference type="ARBA" id="ARBA00023065"/>
    </source>
</evidence>
<evidence type="ECO:0000256" key="13">
    <source>
        <dbReference type="SAM" id="Phobius"/>
    </source>
</evidence>
<dbReference type="PANTHER" id="PTHR10217:SF435">
    <property type="entry name" value="POTASSIUM VOLTAGE-GATED CHANNEL PROTEIN EAG"/>
    <property type="match status" value="1"/>
</dbReference>
<dbReference type="GO" id="GO:0034702">
    <property type="term" value="C:monoatomic ion channel complex"/>
    <property type="evidence" value="ECO:0007669"/>
    <property type="project" value="UniProtKB-KW"/>
</dbReference>
<organism evidence="15 16">
    <name type="scientific">Oceanispirochaeta crateris</name>
    <dbReference type="NCBI Taxonomy" id="2518645"/>
    <lineage>
        <taxon>Bacteria</taxon>
        <taxon>Pseudomonadati</taxon>
        <taxon>Spirochaetota</taxon>
        <taxon>Spirochaetia</taxon>
        <taxon>Spirochaetales</taxon>
        <taxon>Spirochaetaceae</taxon>
        <taxon>Oceanispirochaeta</taxon>
    </lineage>
</organism>
<evidence type="ECO:0000256" key="8">
    <source>
        <dbReference type="ARBA" id="ARBA00022989"/>
    </source>
</evidence>
<dbReference type="GO" id="GO:0005886">
    <property type="term" value="C:plasma membrane"/>
    <property type="evidence" value="ECO:0007669"/>
    <property type="project" value="TreeGrafter"/>
</dbReference>
<evidence type="ECO:0000256" key="4">
    <source>
        <dbReference type="ARBA" id="ARBA00022692"/>
    </source>
</evidence>
<dbReference type="SMART" id="SM00100">
    <property type="entry name" value="cNMP"/>
    <property type="match status" value="1"/>
</dbReference>
<feature type="transmembrane region" description="Helical" evidence="13">
    <location>
        <begin position="18"/>
        <end position="37"/>
    </location>
</feature>
<evidence type="ECO:0000256" key="5">
    <source>
        <dbReference type="ARBA" id="ARBA00022826"/>
    </source>
</evidence>
<dbReference type="Gene3D" id="1.10.287.630">
    <property type="entry name" value="Helix hairpin bin"/>
    <property type="match status" value="1"/>
</dbReference>
<dbReference type="FunFam" id="2.60.120.10:FF:000057">
    <property type="entry name" value="Cyclic nucleotide-binding domain protein"/>
    <property type="match status" value="1"/>
</dbReference>
<feature type="domain" description="Cyclic nucleotide-binding" evidence="14">
    <location>
        <begin position="318"/>
        <end position="435"/>
    </location>
</feature>
<keyword evidence="10 13" id="KW-0472">Membrane</keyword>
<dbReference type="InterPro" id="IPR050818">
    <property type="entry name" value="KCNH_animal-type"/>
</dbReference>
<keyword evidence="8 13" id="KW-1133">Transmembrane helix</keyword>
<dbReference type="GO" id="GO:0042391">
    <property type="term" value="P:regulation of membrane potential"/>
    <property type="evidence" value="ECO:0007669"/>
    <property type="project" value="TreeGrafter"/>
</dbReference>
<feature type="transmembrane region" description="Helical" evidence="13">
    <location>
        <begin position="150"/>
        <end position="171"/>
    </location>
</feature>
<evidence type="ECO:0000256" key="6">
    <source>
        <dbReference type="ARBA" id="ARBA00022882"/>
    </source>
</evidence>
<dbReference type="Gene3D" id="2.60.120.10">
    <property type="entry name" value="Jelly Rolls"/>
    <property type="match status" value="1"/>
</dbReference>
<dbReference type="Pfam" id="PF00027">
    <property type="entry name" value="cNMP_binding"/>
    <property type="match status" value="1"/>
</dbReference>
<dbReference type="SUPFAM" id="SSF81324">
    <property type="entry name" value="Voltage-gated potassium channels"/>
    <property type="match status" value="1"/>
</dbReference>
<dbReference type="Gene3D" id="1.10.287.70">
    <property type="match status" value="1"/>
</dbReference>
<feature type="transmembrane region" description="Helical" evidence="13">
    <location>
        <begin position="215"/>
        <end position="240"/>
    </location>
</feature>
<reference evidence="15 16" key="1">
    <citation type="submission" date="2019-02" db="EMBL/GenBank/DDBJ databases">
        <title>Complete Genome Sequence and Methylome Analysis of free living Spirochaetas.</title>
        <authorList>
            <person name="Fomenkov A."/>
            <person name="Dubinina G."/>
            <person name="Leshcheva N."/>
            <person name="Mikheeva N."/>
            <person name="Grabovich M."/>
            <person name="Vincze T."/>
            <person name="Roberts R.J."/>
        </authorList>
    </citation>
    <scope>NUCLEOTIDE SEQUENCE [LARGE SCALE GENOMIC DNA]</scope>
    <source>
        <strain evidence="15 16">K2</strain>
    </source>
</reference>
<dbReference type="InterPro" id="IPR000595">
    <property type="entry name" value="cNMP-bd_dom"/>
</dbReference>
<dbReference type="EMBL" id="CP036150">
    <property type="protein sequence ID" value="QEN09256.1"/>
    <property type="molecule type" value="Genomic_DNA"/>
</dbReference>
<gene>
    <name evidence="15" type="ORF">EXM22_15180</name>
</gene>
<evidence type="ECO:0000256" key="3">
    <source>
        <dbReference type="ARBA" id="ARBA00022538"/>
    </source>
</evidence>
<dbReference type="InterPro" id="IPR018488">
    <property type="entry name" value="cNMP-bd_CS"/>
</dbReference>
<dbReference type="PROSITE" id="PS00888">
    <property type="entry name" value="CNMP_BINDING_1"/>
    <property type="match status" value="1"/>
</dbReference>
<keyword evidence="9" id="KW-0406">Ion transport</keyword>
<dbReference type="SUPFAM" id="SSF51206">
    <property type="entry name" value="cAMP-binding domain-like"/>
    <property type="match status" value="1"/>
</dbReference>
<evidence type="ECO:0000313" key="15">
    <source>
        <dbReference type="EMBL" id="QEN09256.1"/>
    </source>
</evidence>
<keyword evidence="12" id="KW-0407">Ion channel</keyword>
<comment type="subcellular location">
    <subcellularLocation>
        <location evidence="1">Membrane</location>
        <topology evidence="1">Multi-pass membrane protein</topology>
    </subcellularLocation>
</comment>
<keyword evidence="4 13" id="KW-0812">Transmembrane</keyword>
<evidence type="ECO:0000256" key="1">
    <source>
        <dbReference type="ARBA" id="ARBA00004141"/>
    </source>
</evidence>
<dbReference type="Pfam" id="PF00520">
    <property type="entry name" value="Ion_trans"/>
    <property type="match status" value="1"/>
</dbReference>
<dbReference type="InterPro" id="IPR018490">
    <property type="entry name" value="cNMP-bd_dom_sf"/>
</dbReference>
<dbReference type="GO" id="GO:0005249">
    <property type="term" value="F:voltage-gated potassium channel activity"/>
    <property type="evidence" value="ECO:0007669"/>
    <property type="project" value="InterPro"/>
</dbReference>